<dbReference type="EMBL" id="JAAVTX010000001">
    <property type="protein sequence ID" value="NKE43536.1"/>
    <property type="molecule type" value="Genomic_DNA"/>
</dbReference>
<reference evidence="2 3" key="1">
    <citation type="submission" date="2020-03" db="EMBL/GenBank/DDBJ databases">
        <title>Roseomonas selenitidurans sp. nov. isolated from soil.</title>
        <authorList>
            <person name="Liu H."/>
        </authorList>
    </citation>
    <scope>NUCLEOTIDE SEQUENCE [LARGE SCALE GENOMIC DNA]</scope>
    <source>
        <strain evidence="2 3">JCM 15073</strain>
    </source>
</reference>
<evidence type="ECO:0000313" key="3">
    <source>
        <dbReference type="Proteomes" id="UP000765160"/>
    </source>
</evidence>
<sequence>MGPLRPTRRVACRLLSATALAALAWPGAARSTTSLVPEAVTLLAPGPEGGMAERLATRAAAALARGLVRAAALRVSVLGGADGITAANRFASSTLRDGPVLLMLPGLAVQAQLVGDPRARYEPRHWPGICGSVQPSLLALRPGAPLNAPLRVALPSAAAPEAAALLALDLLGRANAPVFCPPPDASRRHVATEAAVQQGVADGLVLSGTRAEARAAELGLIPVFAFDGAGHARDPALPNVPALGELLPETAQPDLLAATRAAAAALRARALLVLPALTSADVVALWRGAARTWPEEAPEAPEAGTRRIGPGETTLLLGTLCPPPDVALAYRLWLLRRLNYRSS</sequence>
<keyword evidence="1" id="KW-0732">Signal</keyword>
<keyword evidence="3" id="KW-1185">Reference proteome</keyword>
<proteinExistence type="predicted"/>
<feature type="chain" id="PRO_5046285119" description="Tripartite tricarboxylate transporter substrate binding protein" evidence="1">
    <location>
        <begin position="22"/>
        <end position="343"/>
    </location>
</feature>
<organism evidence="2 3">
    <name type="scientific">Falsiroseomonas frigidaquae</name>
    <dbReference type="NCBI Taxonomy" id="487318"/>
    <lineage>
        <taxon>Bacteria</taxon>
        <taxon>Pseudomonadati</taxon>
        <taxon>Pseudomonadota</taxon>
        <taxon>Alphaproteobacteria</taxon>
        <taxon>Acetobacterales</taxon>
        <taxon>Roseomonadaceae</taxon>
        <taxon>Falsiroseomonas</taxon>
    </lineage>
</organism>
<protein>
    <recommendedName>
        <fullName evidence="4">Tripartite tricarboxylate transporter substrate binding protein</fullName>
    </recommendedName>
</protein>
<gene>
    <name evidence="2" type="ORF">HB662_02015</name>
</gene>
<feature type="signal peptide" evidence="1">
    <location>
        <begin position="1"/>
        <end position="21"/>
    </location>
</feature>
<accession>A0ABX1ESF3</accession>
<evidence type="ECO:0000256" key="1">
    <source>
        <dbReference type="SAM" id="SignalP"/>
    </source>
</evidence>
<dbReference type="Proteomes" id="UP000765160">
    <property type="component" value="Unassembled WGS sequence"/>
</dbReference>
<comment type="caution">
    <text evidence="2">The sequence shown here is derived from an EMBL/GenBank/DDBJ whole genome shotgun (WGS) entry which is preliminary data.</text>
</comment>
<dbReference type="RefSeq" id="WP_168046609.1">
    <property type="nucleotide sequence ID" value="NZ_JAATJR010000001.1"/>
</dbReference>
<name>A0ABX1ESF3_9PROT</name>
<evidence type="ECO:0000313" key="2">
    <source>
        <dbReference type="EMBL" id="NKE43536.1"/>
    </source>
</evidence>
<evidence type="ECO:0008006" key="4">
    <source>
        <dbReference type="Google" id="ProtNLM"/>
    </source>
</evidence>